<accession>A0ABR7VX59</accession>
<evidence type="ECO:0000313" key="2">
    <source>
        <dbReference type="Proteomes" id="UP000651837"/>
    </source>
</evidence>
<name>A0ABR7VX59_9FLAO</name>
<comment type="caution">
    <text evidence="1">The sequence shown here is derived from an EMBL/GenBank/DDBJ whole genome shotgun (WGS) entry which is preliminary data.</text>
</comment>
<keyword evidence="2" id="KW-1185">Reference proteome</keyword>
<sequence length="52" mass="5993">MGKRKSMMTQFFVQAIRRTRAHLLQKGKWKAVNGTSVSMDRGNNKGGIWKKK</sequence>
<dbReference type="Proteomes" id="UP000651837">
    <property type="component" value="Unassembled WGS sequence"/>
</dbReference>
<dbReference type="EMBL" id="JACWLN010000001">
    <property type="protein sequence ID" value="MBD1259717.1"/>
    <property type="molecule type" value="Genomic_DNA"/>
</dbReference>
<protein>
    <submittedName>
        <fullName evidence="1">Uncharacterized protein</fullName>
    </submittedName>
</protein>
<gene>
    <name evidence="1" type="ORF">HZY62_03895</name>
</gene>
<proteinExistence type="predicted"/>
<organism evidence="1 2">
    <name type="scientific">Maribacter polysiphoniae</name>
    <dbReference type="NCBI Taxonomy" id="429344"/>
    <lineage>
        <taxon>Bacteria</taxon>
        <taxon>Pseudomonadati</taxon>
        <taxon>Bacteroidota</taxon>
        <taxon>Flavobacteriia</taxon>
        <taxon>Flavobacteriales</taxon>
        <taxon>Flavobacteriaceae</taxon>
        <taxon>Maribacter</taxon>
    </lineage>
</organism>
<reference evidence="1 2" key="1">
    <citation type="submission" date="2020-07" db="EMBL/GenBank/DDBJ databases">
        <title>The draft genome sequence of Maribacter polysiphoniae KCTC 22021.</title>
        <authorList>
            <person name="Mu L."/>
        </authorList>
    </citation>
    <scope>NUCLEOTIDE SEQUENCE [LARGE SCALE GENOMIC DNA]</scope>
    <source>
        <strain evidence="1 2">KCTC 22021</strain>
    </source>
</reference>
<dbReference type="RefSeq" id="WP_170117843.1">
    <property type="nucleotide sequence ID" value="NZ_CAJQNU010000061.1"/>
</dbReference>
<evidence type="ECO:0000313" key="1">
    <source>
        <dbReference type="EMBL" id="MBD1259717.1"/>
    </source>
</evidence>